<accession>A0A2N3N773</accession>
<dbReference type="VEuPathDB" id="FungiDB:jhhlp_005197"/>
<evidence type="ECO:0000313" key="1">
    <source>
        <dbReference type="EMBL" id="PKS08254.1"/>
    </source>
</evidence>
<keyword evidence="2" id="KW-1185">Reference proteome</keyword>
<gene>
    <name evidence="1" type="ORF">jhhlp_005197</name>
</gene>
<organism evidence="1 2">
    <name type="scientific">Lomentospora prolificans</name>
    <dbReference type="NCBI Taxonomy" id="41688"/>
    <lineage>
        <taxon>Eukaryota</taxon>
        <taxon>Fungi</taxon>
        <taxon>Dikarya</taxon>
        <taxon>Ascomycota</taxon>
        <taxon>Pezizomycotina</taxon>
        <taxon>Sordariomycetes</taxon>
        <taxon>Hypocreomycetidae</taxon>
        <taxon>Microascales</taxon>
        <taxon>Microascaceae</taxon>
        <taxon>Lomentospora</taxon>
    </lineage>
</organism>
<sequence>MDKDIEEEMLKKLANGSIPHSEIFPASDLWPALLESVIERINKVSMLSDGPPQGVAMTGS</sequence>
<reference evidence="1 2" key="1">
    <citation type="journal article" date="2017" name="G3 (Bethesda)">
        <title>First Draft Genome Sequence of the Pathogenic Fungus Lomentospora prolificans (Formerly Scedosporium prolificans).</title>
        <authorList>
            <person name="Luo R."/>
            <person name="Zimin A."/>
            <person name="Workman R."/>
            <person name="Fan Y."/>
            <person name="Pertea G."/>
            <person name="Grossman N."/>
            <person name="Wear M.P."/>
            <person name="Jia B."/>
            <person name="Miller H."/>
            <person name="Casadevall A."/>
            <person name="Timp W."/>
            <person name="Zhang S.X."/>
            <person name="Salzberg S.L."/>
        </authorList>
    </citation>
    <scope>NUCLEOTIDE SEQUENCE [LARGE SCALE GENOMIC DNA]</scope>
    <source>
        <strain evidence="1 2">JHH-5317</strain>
    </source>
</reference>
<dbReference type="Proteomes" id="UP000233524">
    <property type="component" value="Unassembled WGS sequence"/>
</dbReference>
<dbReference type="InParanoid" id="A0A2N3N773"/>
<dbReference type="EMBL" id="NLAX01000697">
    <property type="protein sequence ID" value="PKS08254.1"/>
    <property type="molecule type" value="Genomic_DNA"/>
</dbReference>
<evidence type="ECO:0000313" key="2">
    <source>
        <dbReference type="Proteomes" id="UP000233524"/>
    </source>
</evidence>
<dbReference type="AlphaFoldDB" id="A0A2N3N773"/>
<protein>
    <submittedName>
        <fullName evidence="1">Uncharacterized protein</fullName>
    </submittedName>
</protein>
<proteinExistence type="predicted"/>
<comment type="caution">
    <text evidence="1">The sequence shown here is derived from an EMBL/GenBank/DDBJ whole genome shotgun (WGS) entry which is preliminary data.</text>
</comment>
<name>A0A2N3N773_9PEZI</name>